<dbReference type="EMBL" id="JACOPK010000006">
    <property type="protein sequence ID" value="MBC5695889.1"/>
    <property type="molecule type" value="Genomic_DNA"/>
</dbReference>
<dbReference type="Gene3D" id="1.10.260.40">
    <property type="entry name" value="lambda repressor-like DNA-binding domains"/>
    <property type="match status" value="1"/>
</dbReference>
<accession>A0ABR7GNL0</accession>
<dbReference type="SMART" id="SM00354">
    <property type="entry name" value="HTH_LACI"/>
    <property type="match status" value="1"/>
</dbReference>
<dbReference type="InterPro" id="IPR000843">
    <property type="entry name" value="HTH_LacI"/>
</dbReference>
<protein>
    <submittedName>
        <fullName evidence="5">LacI family DNA-binding transcriptional regulator</fullName>
    </submittedName>
</protein>
<name>A0ABR7GNL0_9FIRM</name>
<gene>
    <name evidence="5" type="ORF">H8S02_08020</name>
</gene>
<dbReference type="InterPro" id="IPR046335">
    <property type="entry name" value="LacI/GalR-like_sensor"/>
</dbReference>
<dbReference type="CDD" id="cd01392">
    <property type="entry name" value="HTH_LacI"/>
    <property type="match status" value="1"/>
</dbReference>
<comment type="caution">
    <text evidence="5">The sequence shown here is derived from an EMBL/GenBank/DDBJ whole genome shotgun (WGS) entry which is preliminary data.</text>
</comment>
<evidence type="ECO:0000256" key="1">
    <source>
        <dbReference type="ARBA" id="ARBA00023015"/>
    </source>
</evidence>
<proteinExistence type="predicted"/>
<dbReference type="Proteomes" id="UP000641741">
    <property type="component" value="Unassembled WGS sequence"/>
</dbReference>
<keyword evidence="6" id="KW-1185">Reference proteome</keyword>
<dbReference type="PANTHER" id="PTHR30146:SF109">
    <property type="entry name" value="HTH-TYPE TRANSCRIPTIONAL REGULATOR GALS"/>
    <property type="match status" value="1"/>
</dbReference>
<keyword evidence="3" id="KW-0804">Transcription</keyword>
<dbReference type="PROSITE" id="PS50932">
    <property type="entry name" value="HTH_LACI_2"/>
    <property type="match status" value="1"/>
</dbReference>
<feature type="domain" description="HTH lacI-type" evidence="4">
    <location>
        <begin position="4"/>
        <end position="58"/>
    </location>
</feature>
<sequence length="330" mass="35779">MDTPTIYDVSRLSGVSTATVSRAFTAPDRVREETRRKVLAAAEALGYQPSAIARAMARQQTDKIAFLICKKDATILDEFYASICEGVMRRANSTSYQLLISTAADWQRTGQSKQIEGVILAGDAEPSLISSFQRQGVAVVLVNHRASGFELPSVVADEQNGARQVIDHLTAYGHRRIALLAGRFSSYITSVRYNAFLTAMQEHGISVDDSGIVMCGRDVESATQASVELLRRPERPTAVFAFNDVLAAGVIKAATRLGLRVPDDVAVVGFDDSSSCTLLTPELSSVHVDCRRMGEICLEQLTALLSGDTEVPRLTVVPVSLRTRASSIRL</sequence>
<dbReference type="PANTHER" id="PTHR30146">
    <property type="entry name" value="LACI-RELATED TRANSCRIPTIONAL REPRESSOR"/>
    <property type="match status" value="1"/>
</dbReference>
<evidence type="ECO:0000259" key="4">
    <source>
        <dbReference type="PROSITE" id="PS50932"/>
    </source>
</evidence>
<dbReference type="Gene3D" id="3.40.50.2300">
    <property type="match status" value="2"/>
</dbReference>
<keyword evidence="1" id="KW-0805">Transcription regulation</keyword>
<dbReference type="RefSeq" id="WP_186970086.1">
    <property type="nucleotide sequence ID" value="NZ_JACOPK010000006.1"/>
</dbReference>
<dbReference type="Pfam" id="PF00356">
    <property type="entry name" value="LacI"/>
    <property type="match status" value="1"/>
</dbReference>
<dbReference type="GO" id="GO:0003677">
    <property type="term" value="F:DNA binding"/>
    <property type="evidence" value="ECO:0007669"/>
    <property type="project" value="UniProtKB-KW"/>
</dbReference>
<dbReference type="Pfam" id="PF13377">
    <property type="entry name" value="Peripla_BP_3"/>
    <property type="match status" value="1"/>
</dbReference>
<evidence type="ECO:0000256" key="3">
    <source>
        <dbReference type="ARBA" id="ARBA00023163"/>
    </source>
</evidence>
<dbReference type="SUPFAM" id="SSF53822">
    <property type="entry name" value="Periplasmic binding protein-like I"/>
    <property type="match status" value="1"/>
</dbReference>
<dbReference type="InterPro" id="IPR028082">
    <property type="entry name" value="Peripla_BP_I"/>
</dbReference>
<dbReference type="SUPFAM" id="SSF47413">
    <property type="entry name" value="lambda repressor-like DNA-binding domains"/>
    <property type="match status" value="1"/>
</dbReference>
<dbReference type="InterPro" id="IPR010982">
    <property type="entry name" value="Lambda_DNA-bd_dom_sf"/>
</dbReference>
<reference evidence="5 6" key="1">
    <citation type="submission" date="2020-08" db="EMBL/GenBank/DDBJ databases">
        <title>Genome public.</title>
        <authorList>
            <person name="Liu C."/>
            <person name="Sun Q."/>
        </authorList>
    </citation>
    <scope>NUCLEOTIDE SEQUENCE [LARGE SCALE GENOMIC DNA]</scope>
    <source>
        <strain evidence="5 6">M2</strain>
    </source>
</reference>
<evidence type="ECO:0000256" key="2">
    <source>
        <dbReference type="ARBA" id="ARBA00023125"/>
    </source>
</evidence>
<organism evidence="5 6">
    <name type="scientific">Agathobaculum hominis</name>
    <dbReference type="NCBI Taxonomy" id="2763014"/>
    <lineage>
        <taxon>Bacteria</taxon>
        <taxon>Bacillati</taxon>
        <taxon>Bacillota</taxon>
        <taxon>Clostridia</taxon>
        <taxon>Eubacteriales</taxon>
        <taxon>Butyricicoccaceae</taxon>
        <taxon>Agathobaculum</taxon>
    </lineage>
</organism>
<dbReference type="CDD" id="cd06267">
    <property type="entry name" value="PBP1_LacI_sugar_binding-like"/>
    <property type="match status" value="1"/>
</dbReference>
<evidence type="ECO:0000313" key="5">
    <source>
        <dbReference type="EMBL" id="MBC5695889.1"/>
    </source>
</evidence>
<evidence type="ECO:0000313" key="6">
    <source>
        <dbReference type="Proteomes" id="UP000641741"/>
    </source>
</evidence>
<keyword evidence="2 5" id="KW-0238">DNA-binding</keyword>